<comment type="pathway">
    <text evidence="10">Cell wall biogenesis; peptidoglycan recycling.</text>
</comment>
<dbReference type="GO" id="GO:0071555">
    <property type="term" value="P:cell wall organization"/>
    <property type="evidence" value="ECO:0007669"/>
    <property type="project" value="UniProtKB-KW"/>
</dbReference>
<dbReference type="GO" id="GO:0005737">
    <property type="term" value="C:cytoplasm"/>
    <property type="evidence" value="ECO:0007669"/>
    <property type="project" value="UniProtKB-SubCell"/>
</dbReference>
<dbReference type="KEGG" id="oai:OLEAN_C16990"/>
<evidence type="ECO:0000313" key="12">
    <source>
        <dbReference type="EMBL" id="CCK75875.1"/>
    </source>
</evidence>
<keyword evidence="9 10" id="KW-0961">Cell wall biogenesis/degradation</keyword>
<feature type="binding site" evidence="10">
    <location>
        <begin position="161"/>
        <end position="162"/>
    </location>
    <ligand>
        <name>substrate</name>
    </ligand>
</feature>
<feature type="binding site" evidence="10">
    <location>
        <position position="57"/>
    </location>
    <ligand>
        <name>substrate</name>
    </ligand>
</feature>
<keyword evidence="7 10" id="KW-0326">Glycosidase</keyword>
<organism evidence="12 13">
    <name type="scientific">Oleispira antarctica RB-8</name>
    <dbReference type="NCBI Taxonomy" id="698738"/>
    <lineage>
        <taxon>Bacteria</taxon>
        <taxon>Pseudomonadati</taxon>
        <taxon>Pseudomonadota</taxon>
        <taxon>Gammaproteobacteria</taxon>
        <taxon>Oceanospirillales</taxon>
        <taxon>Oceanospirillaceae</taxon>
        <taxon>Oleispira</taxon>
    </lineage>
</organism>
<comment type="subcellular location">
    <subcellularLocation>
        <location evidence="10">Cytoplasm</location>
    </subcellularLocation>
</comment>
<dbReference type="Proteomes" id="UP000032749">
    <property type="component" value="Chromosome"/>
</dbReference>
<evidence type="ECO:0000256" key="8">
    <source>
        <dbReference type="ARBA" id="ARBA00023306"/>
    </source>
</evidence>
<feature type="domain" description="Glycoside hydrolase family 3 N-terminal" evidence="11">
    <location>
        <begin position="14"/>
        <end position="294"/>
    </location>
</feature>
<feature type="active site" description="Proton donor/acceptor" evidence="10">
    <location>
        <position position="174"/>
    </location>
</feature>
<dbReference type="Pfam" id="PF00933">
    <property type="entry name" value="Glyco_hydro_3"/>
    <property type="match status" value="1"/>
</dbReference>
<sequence length="336" mass="37143">MADIEGLELTSADKLFLLQPEIAGLILFSRNYRDPKQLKVLCSSIKALRADLIISVDQEGGRVQRFREGFLRLPAMRRLGESFVINQTNALNQSYSLGWLMAAELIEHGIDISFAPVLDLDFGRSGVIGDRAFATDPEDVYQLSKAFINGMKNAGMSATAKHFPGHGHVEADSHKELPTDPRTYDVLNQQDLMPFKKLIDEGELSAIMPAHVIYPDIDAQFTAGFSAIWLQKILREALGFKGLIYSDDLSMEGAAASGVPAVRAEKAKEAGCNVLLICNNREAAQEIVDTVREQRWPLLSLENMQARGSVVGNLYQSSQWLEHNQAASELLQSPNK</sequence>
<gene>
    <name evidence="10 12" type="primary">nagZ</name>
    <name evidence="12" type="ORF">OLEAN_C16990</name>
</gene>
<dbReference type="HOGENOM" id="CLU_008392_0_0_6"/>
<evidence type="ECO:0000256" key="3">
    <source>
        <dbReference type="ARBA" id="ARBA00022618"/>
    </source>
</evidence>
<dbReference type="InterPro" id="IPR001764">
    <property type="entry name" value="Glyco_hydro_3_N"/>
</dbReference>
<evidence type="ECO:0000259" key="11">
    <source>
        <dbReference type="Pfam" id="PF00933"/>
    </source>
</evidence>
<feature type="binding site" evidence="10">
    <location>
        <position position="65"/>
    </location>
    <ligand>
        <name>substrate</name>
    </ligand>
</feature>
<name>R4YMB9_OLEAN</name>
<dbReference type="PANTHER" id="PTHR30480:SF13">
    <property type="entry name" value="BETA-HEXOSAMINIDASE"/>
    <property type="match status" value="1"/>
</dbReference>
<evidence type="ECO:0000256" key="7">
    <source>
        <dbReference type="ARBA" id="ARBA00023295"/>
    </source>
</evidence>
<reference evidence="12 13" key="1">
    <citation type="journal article" date="2013" name="Nat. Commun.">
        <title>Genome sequence and functional genomic analysis of the oil-degrading bacterium Oleispira antarctica.</title>
        <authorList>
            <person name="Kube M."/>
            <person name="Chernikova T.N."/>
            <person name="Al-Ramahi Y."/>
            <person name="Beloqui A."/>
            <person name="Lopez-Cortez N."/>
            <person name="Guazzaroni M.E."/>
            <person name="Heipieper H.J."/>
            <person name="Klages S."/>
            <person name="Kotsyurbenko O.R."/>
            <person name="Langer I."/>
            <person name="Nechitaylo T.Y."/>
            <person name="Lunsdorf H."/>
            <person name="Fernandez M."/>
            <person name="Juarez S."/>
            <person name="Ciordia S."/>
            <person name="Singer A."/>
            <person name="Kagan O."/>
            <person name="Egorova O."/>
            <person name="Petit P.A."/>
            <person name="Stogios P."/>
            <person name="Kim Y."/>
            <person name="Tchigvintsev A."/>
            <person name="Flick R."/>
            <person name="Denaro R."/>
            <person name="Genovese M."/>
            <person name="Albar J.P."/>
            <person name="Reva O.N."/>
            <person name="Martinez-Gomariz M."/>
            <person name="Tran H."/>
            <person name="Ferrer M."/>
            <person name="Savchenko A."/>
            <person name="Yakunin A.F."/>
            <person name="Yakimov M.M."/>
            <person name="Golyshina O.V."/>
            <person name="Reinhardt R."/>
            <person name="Golyshin P.N."/>
        </authorList>
    </citation>
    <scope>NUCLEOTIDE SEQUENCE [LARGE SCALE GENOMIC DNA]</scope>
</reference>
<keyword evidence="13" id="KW-1185">Reference proteome</keyword>
<dbReference type="GO" id="GO:0004563">
    <property type="term" value="F:beta-N-acetylhexosaminidase activity"/>
    <property type="evidence" value="ECO:0007669"/>
    <property type="project" value="UniProtKB-UniRule"/>
</dbReference>
<dbReference type="Gene3D" id="3.20.20.300">
    <property type="entry name" value="Glycoside hydrolase, family 3, N-terminal domain"/>
    <property type="match status" value="1"/>
</dbReference>
<dbReference type="EC" id="3.2.1.52" evidence="10"/>
<keyword evidence="2 10" id="KW-0963">Cytoplasm</keyword>
<keyword evidence="6 10" id="KW-0573">Peptidoglycan synthesis</keyword>
<dbReference type="GO" id="GO:0005975">
    <property type="term" value="P:carbohydrate metabolic process"/>
    <property type="evidence" value="ECO:0007669"/>
    <property type="project" value="InterPro"/>
</dbReference>
<dbReference type="GO" id="GO:0009252">
    <property type="term" value="P:peptidoglycan biosynthetic process"/>
    <property type="evidence" value="ECO:0007669"/>
    <property type="project" value="UniProtKB-KW"/>
</dbReference>
<feature type="active site" description="Nucleophile" evidence="10">
    <location>
        <position position="247"/>
    </location>
</feature>
<dbReference type="GO" id="GO:0009254">
    <property type="term" value="P:peptidoglycan turnover"/>
    <property type="evidence" value="ECO:0007669"/>
    <property type="project" value="UniProtKB-UniRule"/>
</dbReference>
<keyword evidence="4 10" id="KW-0378">Hydrolase</keyword>
<dbReference type="STRING" id="698738.OLEAN_C16990"/>
<evidence type="ECO:0000256" key="9">
    <source>
        <dbReference type="ARBA" id="ARBA00023316"/>
    </source>
</evidence>
<evidence type="ECO:0000256" key="6">
    <source>
        <dbReference type="ARBA" id="ARBA00022984"/>
    </source>
</evidence>
<proteinExistence type="inferred from homology"/>
<protein>
    <recommendedName>
        <fullName evidence="10">Beta-hexosaminidase</fullName>
        <ecNumber evidence="10">3.2.1.52</ecNumber>
    </recommendedName>
    <alternativeName>
        <fullName evidence="10">Beta-N-acetylhexosaminidase</fullName>
    </alternativeName>
    <alternativeName>
        <fullName evidence="10">N-acetyl-beta-glucosaminidase</fullName>
    </alternativeName>
</protein>
<dbReference type="InterPro" id="IPR036962">
    <property type="entry name" value="Glyco_hydro_3_N_sf"/>
</dbReference>
<keyword evidence="5 10" id="KW-0133">Cell shape</keyword>
<evidence type="ECO:0000256" key="5">
    <source>
        <dbReference type="ARBA" id="ARBA00022960"/>
    </source>
</evidence>
<evidence type="ECO:0000256" key="1">
    <source>
        <dbReference type="ARBA" id="ARBA00001231"/>
    </source>
</evidence>
<feature type="site" description="Important for catalytic activity" evidence="10">
    <location>
        <position position="172"/>
    </location>
</feature>
<dbReference type="HAMAP" id="MF_00364">
    <property type="entry name" value="NagZ"/>
    <property type="match status" value="1"/>
</dbReference>
<evidence type="ECO:0000256" key="2">
    <source>
        <dbReference type="ARBA" id="ARBA00022490"/>
    </source>
</evidence>
<evidence type="ECO:0000256" key="4">
    <source>
        <dbReference type="ARBA" id="ARBA00022801"/>
    </source>
</evidence>
<comment type="catalytic activity">
    <reaction evidence="1 10">
        <text>Hydrolysis of terminal non-reducing N-acetyl-D-hexosamine residues in N-acetyl-beta-D-hexosaminides.</text>
        <dbReference type="EC" id="3.2.1.52"/>
    </reaction>
</comment>
<dbReference type="PATRIC" id="fig|698738.3.peg.1758"/>
<dbReference type="NCBIfam" id="NF003740">
    <property type="entry name" value="PRK05337.1"/>
    <property type="match status" value="1"/>
</dbReference>
<dbReference type="GO" id="GO:0008360">
    <property type="term" value="P:regulation of cell shape"/>
    <property type="evidence" value="ECO:0007669"/>
    <property type="project" value="UniProtKB-KW"/>
</dbReference>
<dbReference type="GO" id="GO:0051301">
    <property type="term" value="P:cell division"/>
    <property type="evidence" value="ECO:0007669"/>
    <property type="project" value="UniProtKB-KW"/>
</dbReference>
<comment type="function">
    <text evidence="10">Plays a role in peptidoglycan recycling by cleaving the terminal beta-1,4-linked N-acetylglucosamine (GlcNAc) from peptide-linked peptidoglycan fragments, giving rise to free GlcNAc, anhydro-N-acetylmuramic acid and anhydro-N-acetylmuramic acid-linked peptides.</text>
</comment>
<dbReference type="SUPFAM" id="SSF51445">
    <property type="entry name" value="(Trans)glycosidases"/>
    <property type="match status" value="1"/>
</dbReference>
<dbReference type="InterPro" id="IPR017853">
    <property type="entry name" value="GH"/>
</dbReference>
<accession>R4YMB9</accession>
<dbReference type="InterPro" id="IPR050226">
    <property type="entry name" value="NagZ_Beta-hexosaminidase"/>
</dbReference>
<dbReference type="InterPro" id="IPR022956">
    <property type="entry name" value="Beta_hexosaminidase_bac"/>
</dbReference>
<evidence type="ECO:0000256" key="10">
    <source>
        <dbReference type="HAMAP-Rule" id="MF_00364"/>
    </source>
</evidence>
<dbReference type="UniPathway" id="UPA00544"/>
<dbReference type="EMBL" id="FO203512">
    <property type="protein sequence ID" value="CCK75875.1"/>
    <property type="molecule type" value="Genomic_DNA"/>
</dbReference>
<feature type="binding site" evidence="10">
    <location>
        <position position="131"/>
    </location>
    <ligand>
        <name>substrate</name>
    </ligand>
</feature>
<keyword evidence="8 10" id="KW-0131">Cell cycle</keyword>
<dbReference type="AlphaFoldDB" id="R4YMB9"/>
<dbReference type="PANTHER" id="PTHR30480">
    <property type="entry name" value="BETA-HEXOSAMINIDASE-RELATED"/>
    <property type="match status" value="1"/>
</dbReference>
<keyword evidence="3 10" id="KW-0132">Cell division</keyword>
<comment type="similarity">
    <text evidence="10">Belongs to the glycosyl hydrolase 3 family. NagZ subfamily.</text>
</comment>
<evidence type="ECO:0000313" key="13">
    <source>
        <dbReference type="Proteomes" id="UP000032749"/>
    </source>
</evidence>